<evidence type="ECO:0000256" key="10">
    <source>
        <dbReference type="ARBA" id="ARBA00023303"/>
    </source>
</evidence>
<evidence type="ECO:0000313" key="15">
    <source>
        <dbReference type="Proteomes" id="UP000821866"/>
    </source>
</evidence>
<keyword evidence="9 11" id="KW-0472">Membrane</keyword>
<feature type="domain" description="Neurotransmitter-gated ion-channel ligand-binding" evidence="12">
    <location>
        <begin position="66"/>
        <end position="273"/>
    </location>
</feature>
<dbReference type="InterPro" id="IPR006202">
    <property type="entry name" value="Neur_chan_lig-bd"/>
</dbReference>
<dbReference type="FunFam" id="1.20.58.390:FF:000082">
    <property type="entry name" value="Glutamate-gated ChLoride channel"/>
    <property type="match status" value="1"/>
</dbReference>
<dbReference type="GO" id="GO:0005230">
    <property type="term" value="F:extracellular ligand-gated monoatomic ion channel activity"/>
    <property type="evidence" value="ECO:0007669"/>
    <property type="project" value="InterPro"/>
</dbReference>
<comment type="caution">
    <text evidence="14">The sequence shown here is derived from an EMBL/GenBank/DDBJ whole genome shotgun (WGS) entry which is preliminary data.</text>
</comment>
<evidence type="ECO:0000256" key="5">
    <source>
        <dbReference type="ARBA" id="ARBA00022692"/>
    </source>
</evidence>
<comment type="caution">
    <text evidence="11">Lacks conserved residue(s) required for the propagation of feature annotation.</text>
</comment>
<keyword evidence="5 11" id="KW-0812">Transmembrane</keyword>
<evidence type="ECO:0000313" key="14">
    <source>
        <dbReference type="EMBL" id="KAH8023636.1"/>
    </source>
</evidence>
<dbReference type="Gene3D" id="2.70.170.10">
    <property type="entry name" value="Neurotransmitter-gated ion-channel ligand-binding domain"/>
    <property type="match status" value="1"/>
</dbReference>
<dbReference type="InterPro" id="IPR036734">
    <property type="entry name" value="Neur_chan_lig-bd_sf"/>
</dbReference>
<protein>
    <submittedName>
        <fullName evidence="14">Uncharacterized protein</fullName>
    </submittedName>
</protein>
<gene>
    <name evidence="14" type="ORF">HPB51_015132</name>
</gene>
<feature type="transmembrane region" description="Helical" evidence="11">
    <location>
        <begin position="277"/>
        <end position="298"/>
    </location>
</feature>
<dbReference type="InterPro" id="IPR006201">
    <property type="entry name" value="Neur_channel"/>
</dbReference>
<keyword evidence="7 11" id="KW-1133">Transmembrane helix</keyword>
<evidence type="ECO:0000256" key="3">
    <source>
        <dbReference type="ARBA" id="ARBA00022448"/>
    </source>
</evidence>
<dbReference type="GO" id="GO:0004888">
    <property type="term" value="F:transmembrane signaling receptor activity"/>
    <property type="evidence" value="ECO:0007669"/>
    <property type="project" value="InterPro"/>
</dbReference>
<feature type="transmembrane region" description="Helical" evidence="11">
    <location>
        <begin position="497"/>
        <end position="514"/>
    </location>
</feature>
<keyword evidence="6" id="KW-0732">Signal</keyword>
<dbReference type="CDD" id="cd18987">
    <property type="entry name" value="LGIC_ECD_anion"/>
    <property type="match status" value="1"/>
</dbReference>
<evidence type="ECO:0000256" key="4">
    <source>
        <dbReference type="ARBA" id="ARBA00022475"/>
    </source>
</evidence>
<keyword evidence="10 11" id="KW-0407">Ion channel</keyword>
<evidence type="ECO:0000256" key="9">
    <source>
        <dbReference type="ARBA" id="ARBA00023136"/>
    </source>
</evidence>
<dbReference type="Pfam" id="PF02931">
    <property type="entry name" value="Neur_chan_LBD"/>
    <property type="match status" value="1"/>
</dbReference>
<keyword evidence="8 11" id="KW-0406">Ion transport</keyword>
<feature type="domain" description="Neurotransmitter-gated ion-channel transmembrane" evidence="13">
    <location>
        <begin position="281"/>
        <end position="372"/>
    </location>
</feature>
<comment type="similarity">
    <text evidence="11">Belongs to the ligand-gated ion channel (TC 1.A.9) family.</text>
</comment>
<keyword evidence="3 11" id="KW-0813">Transport</keyword>
<name>A0A9J6DNL0_RHIMP</name>
<dbReference type="GO" id="GO:0005886">
    <property type="term" value="C:plasma membrane"/>
    <property type="evidence" value="ECO:0007669"/>
    <property type="project" value="UniProtKB-SubCell"/>
</dbReference>
<dbReference type="PRINTS" id="PR00252">
    <property type="entry name" value="NRIONCHANNEL"/>
</dbReference>
<accession>A0A9J6DNL0</accession>
<dbReference type="PROSITE" id="PS00236">
    <property type="entry name" value="NEUROTR_ION_CHANNEL"/>
    <property type="match status" value="1"/>
</dbReference>
<evidence type="ECO:0000256" key="7">
    <source>
        <dbReference type="ARBA" id="ARBA00022989"/>
    </source>
</evidence>
<evidence type="ECO:0000256" key="1">
    <source>
        <dbReference type="ARBA" id="ARBA00004141"/>
    </source>
</evidence>
<proteinExistence type="inferred from homology"/>
<dbReference type="Proteomes" id="UP000821866">
    <property type="component" value="Chromosome 6"/>
</dbReference>
<dbReference type="AlphaFoldDB" id="A0A9J6DNL0"/>
<dbReference type="InterPro" id="IPR018000">
    <property type="entry name" value="Neurotransmitter_ion_chnl_CS"/>
</dbReference>
<keyword evidence="15" id="KW-1185">Reference proteome</keyword>
<dbReference type="CDD" id="cd19049">
    <property type="entry name" value="LGIC_TM_anion"/>
    <property type="match status" value="1"/>
</dbReference>
<dbReference type="PANTHER" id="PTHR18945">
    <property type="entry name" value="NEUROTRANSMITTER GATED ION CHANNEL"/>
    <property type="match status" value="1"/>
</dbReference>
<sequence length="517" mass="57863">MLDYSPCNALPPYTPQRMLASRLVRVQEDTVKTIAPLPPSHLTRPMQAASSSKEKNDCSRCTIGVPVVVNTSIVLYSLASSNDLHTEYTANLRLRLTWYDQRLVYDAESLQPDSRIQGDHWHAERLWRPSIEVTNTITYGPAADHLESSTDPGAGSVLVIVMPDGTCAPQQEVTKNVFIYLSATRLNPKLTCEMEFHKYPLDKQHCSLKIQSSTLSASNMVLNWDLEESLQFRDNFDVTGFQMLDFNCSSHVSDYGKIGNFSMIMCEFTLKRDFGPFLLEIYIPGITFVITSWFSLWIDIPAAPARVTLAMTTFLTLVTGGKSIREKLPKVPYVHALDVWYLACTAFVFFILLEYAMVNYIYHKDNRRRQGGMRRIESQASLASAGGSVNGSTYINVINALEHAQQHGTLTPSQNGKGQCAVQIKYKKNNNGKAGGPNVLRLTDLEPHTLTDLPDSPPRSPMSLRSFGGDEPPFVCTLITPLTPRDIANGIDRHCRYIFPLAFIIFNAVYWSVLTSS</sequence>
<reference evidence="14" key="2">
    <citation type="submission" date="2021-09" db="EMBL/GenBank/DDBJ databases">
        <authorList>
            <person name="Jia N."/>
            <person name="Wang J."/>
            <person name="Shi W."/>
            <person name="Du L."/>
            <person name="Sun Y."/>
            <person name="Zhan W."/>
            <person name="Jiang J."/>
            <person name="Wang Q."/>
            <person name="Zhang B."/>
            <person name="Ji P."/>
            <person name="Sakyi L.B."/>
            <person name="Cui X."/>
            <person name="Yuan T."/>
            <person name="Jiang B."/>
            <person name="Yang W."/>
            <person name="Lam T.T.-Y."/>
            <person name="Chang Q."/>
            <person name="Ding S."/>
            <person name="Wang X."/>
            <person name="Zhu J."/>
            <person name="Ruan X."/>
            <person name="Zhao L."/>
            <person name="Wei J."/>
            <person name="Que T."/>
            <person name="Du C."/>
            <person name="Cheng J."/>
            <person name="Dai P."/>
            <person name="Han X."/>
            <person name="Huang E."/>
            <person name="Gao Y."/>
            <person name="Liu J."/>
            <person name="Shao H."/>
            <person name="Ye R."/>
            <person name="Li L."/>
            <person name="Wei W."/>
            <person name="Wang X."/>
            <person name="Wang C."/>
            <person name="Huo Q."/>
            <person name="Li W."/>
            <person name="Guo W."/>
            <person name="Chen H."/>
            <person name="Chen S."/>
            <person name="Zhou L."/>
            <person name="Zhou L."/>
            <person name="Ni X."/>
            <person name="Tian J."/>
            <person name="Zhou Y."/>
            <person name="Sheng Y."/>
            <person name="Liu T."/>
            <person name="Pan Y."/>
            <person name="Xia L."/>
            <person name="Li J."/>
            <person name="Zhao F."/>
            <person name="Cao W."/>
        </authorList>
    </citation>
    <scope>NUCLEOTIDE SEQUENCE</scope>
    <source>
        <strain evidence="14">Rmic-2018</strain>
        <tissue evidence="14">Larvae</tissue>
    </source>
</reference>
<evidence type="ECO:0000256" key="6">
    <source>
        <dbReference type="ARBA" id="ARBA00022729"/>
    </source>
</evidence>
<evidence type="ECO:0000259" key="12">
    <source>
        <dbReference type="Pfam" id="PF02931"/>
    </source>
</evidence>
<dbReference type="Pfam" id="PF02932">
    <property type="entry name" value="Neur_chan_memb"/>
    <property type="match status" value="1"/>
</dbReference>
<evidence type="ECO:0000256" key="11">
    <source>
        <dbReference type="RuleBase" id="RU000687"/>
    </source>
</evidence>
<dbReference type="PRINTS" id="PR00253">
    <property type="entry name" value="GABAARECEPTR"/>
</dbReference>
<dbReference type="SUPFAM" id="SSF63712">
    <property type="entry name" value="Nicotinic receptor ligand binding domain-like"/>
    <property type="match status" value="1"/>
</dbReference>
<dbReference type="GO" id="GO:0005254">
    <property type="term" value="F:chloride channel activity"/>
    <property type="evidence" value="ECO:0007669"/>
    <property type="project" value="UniProtKB-ARBA"/>
</dbReference>
<dbReference type="InterPro" id="IPR006028">
    <property type="entry name" value="GABAA/Glycine_rcpt"/>
</dbReference>
<organism evidence="14 15">
    <name type="scientific">Rhipicephalus microplus</name>
    <name type="common">Cattle tick</name>
    <name type="synonym">Boophilus microplus</name>
    <dbReference type="NCBI Taxonomy" id="6941"/>
    <lineage>
        <taxon>Eukaryota</taxon>
        <taxon>Metazoa</taxon>
        <taxon>Ecdysozoa</taxon>
        <taxon>Arthropoda</taxon>
        <taxon>Chelicerata</taxon>
        <taxon>Arachnida</taxon>
        <taxon>Acari</taxon>
        <taxon>Parasitiformes</taxon>
        <taxon>Ixodida</taxon>
        <taxon>Ixodoidea</taxon>
        <taxon>Ixodidae</taxon>
        <taxon>Rhipicephalinae</taxon>
        <taxon>Rhipicephalus</taxon>
        <taxon>Boophilus</taxon>
    </lineage>
</organism>
<keyword evidence="4" id="KW-1003">Cell membrane</keyword>
<dbReference type="Gene3D" id="1.20.58.390">
    <property type="entry name" value="Neurotransmitter-gated ion-channel transmembrane domain"/>
    <property type="match status" value="1"/>
</dbReference>
<dbReference type="InterPro" id="IPR036719">
    <property type="entry name" value="Neuro-gated_channel_TM_sf"/>
</dbReference>
<reference evidence="14" key="1">
    <citation type="journal article" date="2020" name="Cell">
        <title>Large-Scale Comparative Analyses of Tick Genomes Elucidate Their Genetic Diversity and Vector Capacities.</title>
        <authorList>
            <consortium name="Tick Genome and Microbiome Consortium (TIGMIC)"/>
            <person name="Jia N."/>
            <person name="Wang J."/>
            <person name="Shi W."/>
            <person name="Du L."/>
            <person name="Sun Y."/>
            <person name="Zhan W."/>
            <person name="Jiang J.F."/>
            <person name="Wang Q."/>
            <person name="Zhang B."/>
            <person name="Ji P."/>
            <person name="Bell-Sakyi L."/>
            <person name="Cui X.M."/>
            <person name="Yuan T.T."/>
            <person name="Jiang B.G."/>
            <person name="Yang W.F."/>
            <person name="Lam T.T."/>
            <person name="Chang Q.C."/>
            <person name="Ding S.J."/>
            <person name="Wang X.J."/>
            <person name="Zhu J.G."/>
            <person name="Ruan X.D."/>
            <person name="Zhao L."/>
            <person name="Wei J.T."/>
            <person name="Ye R.Z."/>
            <person name="Que T.C."/>
            <person name="Du C.H."/>
            <person name="Zhou Y.H."/>
            <person name="Cheng J.X."/>
            <person name="Dai P.F."/>
            <person name="Guo W.B."/>
            <person name="Han X.H."/>
            <person name="Huang E.J."/>
            <person name="Li L.F."/>
            <person name="Wei W."/>
            <person name="Gao Y.C."/>
            <person name="Liu J.Z."/>
            <person name="Shao H.Z."/>
            <person name="Wang X."/>
            <person name="Wang C.C."/>
            <person name="Yang T.C."/>
            <person name="Huo Q.B."/>
            <person name="Li W."/>
            <person name="Chen H.Y."/>
            <person name="Chen S.E."/>
            <person name="Zhou L.G."/>
            <person name="Ni X.B."/>
            <person name="Tian J.H."/>
            <person name="Sheng Y."/>
            <person name="Liu T."/>
            <person name="Pan Y.S."/>
            <person name="Xia L.Y."/>
            <person name="Li J."/>
            <person name="Zhao F."/>
            <person name="Cao W.C."/>
        </authorList>
    </citation>
    <scope>NUCLEOTIDE SEQUENCE</scope>
    <source>
        <strain evidence="14">Rmic-2018</strain>
    </source>
</reference>
<comment type="subcellular location">
    <subcellularLocation>
        <location evidence="2">Cell membrane</location>
    </subcellularLocation>
    <subcellularLocation>
        <location evidence="1">Membrane</location>
        <topology evidence="1">Multi-pass membrane protein</topology>
    </subcellularLocation>
</comment>
<dbReference type="InterPro" id="IPR038050">
    <property type="entry name" value="Neuro_actylchol_rec"/>
</dbReference>
<evidence type="ECO:0000259" key="13">
    <source>
        <dbReference type="Pfam" id="PF02932"/>
    </source>
</evidence>
<dbReference type="InterPro" id="IPR006029">
    <property type="entry name" value="Neurotrans-gated_channel_TM"/>
</dbReference>
<dbReference type="SUPFAM" id="SSF90112">
    <property type="entry name" value="Neurotransmitter-gated ion-channel transmembrane pore"/>
    <property type="match status" value="1"/>
</dbReference>
<evidence type="ECO:0000256" key="2">
    <source>
        <dbReference type="ARBA" id="ARBA00004236"/>
    </source>
</evidence>
<dbReference type="GO" id="GO:0099095">
    <property type="term" value="F:ligand-gated monoatomic anion channel activity"/>
    <property type="evidence" value="ECO:0007669"/>
    <property type="project" value="UniProtKB-ARBA"/>
</dbReference>
<feature type="transmembrane region" description="Helical" evidence="11">
    <location>
        <begin position="339"/>
        <end position="362"/>
    </location>
</feature>
<evidence type="ECO:0000256" key="8">
    <source>
        <dbReference type="ARBA" id="ARBA00023065"/>
    </source>
</evidence>
<dbReference type="VEuPathDB" id="VectorBase:LOC119172084"/>
<dbReference type="EMBL" id="JABSTU010000008">
    <property type="protein sequence ID" value="KAH8023636.1"/>
    <property type="molecule type" value="Genomic_DNA"/>
</dbReference>